<name>A0A9I9DDG9_CUCME</name>
<protein>
    <submittedName>
        <fullName evidence="2">Uncharacterized protein</fullName>
    </submittedName>
</protein>
<accession>A0A9I9DDG9</accession>
<feature type="region of interest" description="Disordered" evidence="1">
    <location>
        <begin position="25"/>
        <end position="55"/>
    </location>
</feature>
<proteinExistence type="predicted"/>
<reference evidence="2" key="1">
    <citation type="submission" date="2023-03" db="UniProtKB">
        <authorList>
            <consortium name="EnsemblPlants"/>
        </authorList>
    </citation>
    <scope>IDENTIFICATION</scope>
</reference>
<dbReference type="EnsemblPlants" id="MELO3C016814.2.1">
    <property type="protein sequence ID" value="MELO3C016814.2.1"/>
    <property type="gene ID" value="MELO3C016814.2"/>
</dbReference>
<sequence length="55" mass="5770">MEAQIGCNVRFRNGELQNEEALHVQHSSPVYGSGSGRNKGPTDLQGAGCGQTLGI</sequence>
<dbReference type="AlphaFoldDB" id="A0A9I9DDG9"/>
<organism evidence="2">
    <name type="scientific">Cucumis melo</name>
    <name type="common">Muskmelon</name>
    <dbReference type="NCBI Taxonomy" id="3656"/>
    <lineage>
        <taxon>Eukaryota</taxon>
        <taxon>Viridiplantae</taxon>
        <taxon>Streptophyta</taxon>
        <taxon>Embryophyta</taxon>
        <taxon>Tracheophyta</taxon>
        <taxon>Spermatophyta</taxon>
        <taxon>Magnoliopsida</taxon>
        <taxon>eudicotyledons</taxon>
        <taxon>Gunneridae</taxon>
        <taxon>Pentapetalae</taxon>
        <taxon>rosids</taxon>
        <taxon>fabids</taxon>
        <taxon>Cucurbitales</taxon>
        <taxon>Cucurbitaceae</taxon>
        <taxon>Benincaseae</taxon>
        <taxon>Cucumis</taxon>
    </lineage>
</organism>
<evidence type="ECO:0000313" key="2">
    <source>
        <dbReference type="EnsemblPlants" id="MELO3C016814.2.1"/>
    </source>
</evidence>
<evidence type="ECO:0000256" key="1">
    <source>
        <dbReference type="SAM" id="MobiDB-lite"/>
    </source>
</evidence>
<dbReference type="Gramene" id="MELO3C016814.2.1">
    <property type="protein sequence ID" value="MELO3C016814.2.1"/>
    <property type="gene ID" value="MELO3C016814.2"/>
</dbReference>